<keyword evidence="4 5" id="KW-0472">Membrane</keyword>
<evidence type="ECO:0000313" key="6">
    <source>
        <dbReference type="EMBL" id="MCT8328501.1"/>
    </source>
</evidence>
<comment type="subcellular location">
    <subcellularLocation>
        <location evidence="1">Endomembrane system</location>
        <topology evidence="1">Multi-pass membrane protein</topology>
    </subcellularLocation>
</comment>
<organism evidence="6 7">
    <name type="scientific">Albidovulum sediminis</name>
    <dbReference type="NCBI Taxonomy" id="3066345"/>
    <lineage>
        <taxon>Bacteria</taxon>
        <taxon>Pseudomonadati</taxon>
        <taxon>Pseudomonadota</taxon>
        <taxon>Alphaproteobacteria</taxon>
        <taxon>Rhodobacterales</taxon>
        <taxon>Paracoccaceae</taxon>
        <taxon>Albidovulum</taxon>
    </lineage>
</organism>
<feature type="transmembrane region" description="Helical" evidence="5">
    <location>
        <begin position="35"/>
        <end position="57"/>
    </location>
</feature>
<dbReference type="PANTHER" id="PTHR12714">
    <property type="entry name" value="PROTEIN-S ISOPRENYLCYSTEINE O-METHYLTRANSFERASE"/>
    <property type="match status" value="1"/>
</dbReference>
<evidence type="ECO:0000256" key="1">
    <source>
        <dbReference type="ARBA" id="ARBA00004127"/>
    </source>
</evidence>
<dbReference type="InterPro" id="IPR007318">
    <property type="entry name" value="Phopholipid_MeTrfase"/>
</dbReference>
<dbReference type="Pfam" id="PF04191">
    <property type="entry name" value="PEMT"/>
    <property type="match status" value="1"/>
</dbReference>
<dbReference type="Gene3D" id="1.20.120.1630">
    <property type="match status" value="1"/>
</dbReference>
<comment type="caution">
    <text evidence="6">The sequence shown here is derived from an EMBL/GenBank/DDBJ whole genome shotgun (WGS) entry which is preliminary data.</text>
</comment>
<gene>
    <name evidence="6" type="ORF">N5I32_03130</name>
</gene>
<feature type="transmembrane region" description="Helical" evidence="5">
    <location>
        <begin position="89"/>
        <end position="115"/>
    </location>
</feature>
<keyword evidence="2 5" id="KW-0812">Transmembrane</keyword>
<protein>
    <submittedName>
        <fullName evidence="6">Isoprenylcysteine carboxylmethyltransferase family protein</fullName>
    </submittedName>
</protein>
<evidence type="ECO:0000256" key="5">
    <source>
        <dbReference type="SAM" id="Phobius"/>
    </source>
</evidence>
<proteinExistence type="predicted"/>
<dbReference type="RefSeq" id="WP_261493931.1">
    <property type="nucleotide sequence ID" value="NZ_JAOCQF010000001.1"/>
</dbReference>
<reference evidence="7" key="1">
    <citation type="submission" date="2023-07" db="EMBL/GenBank/DDBJ databases">
        <title>Defluviimonas sediminis sp. nov., isolated from mangrove sediment.</title>
        <authorList>
            <person name="Liu L."/>
            <person name="Li J."/>
            <person name="Huang Y."/>
            <person name="Pan J."/>
            <person name="Li M."/>
        </authorList>
    </citation>
    <scope>NUCLEOTIDE SEQUENCE [LARGE SCALE GENOMIC DNA]</scope>
    <source>
        <strain evidence="7">FT324</strain>
    </source>
</reference>
<evidence type="ECO:0000256" key="3">
    <source>
        <dbReference type="ARBA" id="ARBA00022989"/>
    </source>
</evidence>
<sequence>MGSLKAIDYPPVWLAAFLGASWALGRILPLPGLPVTGLILAGCGVALMVAALVQMMLARTTFVPRKEPRTLVSRGVFAMSRNPIYLGDALILAGLSLYWGALLALPLVAVFVAIINRRFIRGEEAVLRQSFGAEFDAYCGRTRRWL</sequence>
<dbReference type="EMBL" id="JAOCQF010000001">
    <property type="protein sequence ID" value="MCT8328501.1"/>
    <property type="molecule type" value="Genomic_DNA"/>
</dbReference>
<keyword evidence="3 5" id="KW-1133">Transmembrane helix</keyword>
<evidence type="ECO:0000256" key="4">
    <source>
        <dbReference type="ARBA" id="ARBA00023136"/>
    </source>
</evidence>
<name>A0ABT2NID1_9RHOB</name>
<feature type="transmembrane region" description="Helical" evidence="5">
    <location>
        <begin position="12"/>
        <end position="28"/>
    </location>
</feature>
<dbReference type="PANTHER" id="PTHR12714:SF9">
    <property type="entry name" value="PROTEIN-S-ISOPRENYLCYSTEINE O-METHYLTRANSFERASE"/>
    <property type="match status" value="1"/>
</dbReference>
<evidence type="ECO:0000313" key="7">
    <source>
        <dbReference type="Proteomes" id="UP001205601"/>
    </source>
</evidence>
<keyword evidence="7" id="KW-1185">Reference proteome</keyword>
<dbReference type="Proteomes" id="UP001205601">
    <property type="component" value="Unassembled WGS sequence"/>
</dbReference>
<evidence type="ECO:0000256" key="2">
    <source>
        <dbReference type="ARBA" id="ARBA00022692"/>
    </source>
</evidence>
<accession>A0ABT2NID1</accession>